<gene>
    <name evidence="3" type="ORF">CC1G_10039</name>
</gene>
<dbReference type="GO" id="GO:0003723">
    <property type="term" value="F:RNA binding"/>
    <property type="evidence" value="ECO:0007669"/>
    <property type="project" value="UniProtKB-UniRule"/>
</dbReference>
<accession>A8NUV9</accession>
<comment type="caution">
    <text evidence="3">The sequence shown here is derived from an EMBL/GenBank/DDBJ whole genome shotgun (WGS) entry which is preliminary data.</text>
</comment>
<feature type="domain" description="DRBM" evidence="2">
    <location>
        <begin position="62"/>
        <end position="89"/>
    </location>
</feature>
<keyword evidence="1" id="KW-0694">RNA-binding</keyword>
<keyword evidence="4" id="KW-1185">Reference proteome</keyword>
<dbReference type="InterPro" id="IPR014720">
    <property type="entry name" value="dsRBD_dom"/>
</dbReference>
<dbReference type="VEuPathDB" id="FungiDB:CC1G_10039"/>
<protein>
    <recommendedName>
        <fullName evidence="2">DRBM domain-containing protein</fullName>
    </recommendedName>
</protein>
<proteinExistence type="predicted"/>
<evidence type="ECO:0000259" key="2">
    <source>
        <dbReference type="PROSITE" id="PS50137"/>
    </source>
</evidence>
<dbReference type="SUPFAM" id="SSF54768">
    <property type="entry name" value="dsRNA-binding domain-like"/>
    <property type="match status" value="1"/>
</dbReference>
<dbReference type="AlphaFoldDB" id="A8NUV9"/>
<dbReference type="GeneID" id="6013091"/>
<evidence type="ECO:0000313" key="3">
    <source>
        <dbReference type="EMBL" id="EAU85253.1"/>
    </source>
</evidence>
<dbReference type="PROSITE" id="PS50137">
    <property type="entry name" value="DS_RBD"/>
    <property type="match status" value="1"/>
</dbReference>
<dbReference type="InParanoid" id="A8NUV9"/>
<dbReference type="Gene3D" id="3.30.160.20">
    <property type="match status" value="1"/>
</dbReference>
<evidence type="ECO:0000313" key="4">
    <source>
        <dbReference type="Proteomes" id="UP000001861"/>
    </source>
</evidence>
<dbReference type="Proteomes" id="UP000001861">
    <property type="component" value="Unassembled WGS sequence"/>
</dbReference>
<evidence type="ECO:0000256" key="1">
    <source>
        <dbReference type="PROSITE-ProRule" id="PRU00266"/>
    </source>
</evidence>
<dbReference type="RefSeq" id="XP_001836545.1">
    <property type="nucleotide sequence ID" value="XM_001836493.1"/>
</dbReference>
<name>A8NUV9_COPC7</name>
<reference evidence="3 4" key="1">
    <citation type="journal article" date="2010" name="Proc. Natl. Acad. Sci. U.S.A.">
        <title>Insights into evolution of multicellular fungi from the assembled chromosomes of the mushroom Coprinopsis cinerea (Coprinus cinereus).</title>
        <authorList>
            <person name="Stajich J.E."/>
            <person name="Wilke S.K."/>
            <person name="Ahren D."/>
            <person name="Au C.H."/>
            <person name="Birren B.W."/>
            <person name="Borodovsky M."/>
            <person name="Burns C."/>
            <person name="Canback B."/>
            <person name="Casselton L.A."/>
            <person name="Cheng C.K."/>
            <person name="Deng J."/>
            <person name="Dietrich F.S."/>
            <person name="Fargo D.C."/>
            <person name="Farman M.L."/>
            <person name="Gathman A.C."/>
            <person name="Goldberg J."/>
            <person name="Guigo R."/>
            <person name="Hoegger P.J."/>
            <person name="Hooker J.B."/>
            <person name="Huggins A."/>
            <person name="James T.Y."/>
            <person name="Kamada T."/>
            <person name="Kilaru S."/>
            <person name="Kodira C."/>
            <person name="Kues U."/>
            <person name="Kupfer D."/>
            <person name="Kwan H.S."/>
            <person name="Lomsadze A."/>
            <person name="Li W."/>
            <person name="Lilly W.W."/>
            <person name="Ma L.J."/>
            <person name="Mackey A.J."/>
            <person name="Manning G."/>
            <person name="Martin F."/>
            <person name="Muraguchi H."/>
            <person name="Natvig D.O."/>
            <person name="Palmerini H."/>
            <person name="Ramesh M.A."/>
            <person name="Rehmeyer C.J."/>
            <person name="Roe B.A."/>
            <person name="Shenoy N."/>
            <person name="Stanke M."/>
            <person name="Ter-Hovhannisyan V."/>
            <person name="Tunlid A."/>
            <person name="Velagapudi R."/>
            <person name="Vision T.J."/>
            <person name="Zeng Q."/>
            <person name="Zolan M.E."/>
            <person name="Pukkila P.J."/>
        </authorList>
    </citation>
    <scope>NUCLEOTIDE SEQUENCE [LARGE SCALE GENOMIC DNA]</scope>
    <source>
        <strain evidence="4">Okayama-7 / 130 / ATCC MYA-4618 / FGSC 9003</strain>
    </source>
</reference>
<dbReference type="KEGG" id="cci:CC1G_10039"/>
<sequence>MSSIDQRKPVNLNPDHPCTEVNNVIQHLFGSRLGKILAQEWPAQSGKWQGLVIVEPPSEAPFNIGHGYGTSLQAAKDSAAKDALRYLLKLYPARLVAQENIQAN</sequence>
<organism evidence="3 4">
    <name type="scientific">Coprinopsis cinerea (strain Okayama-7 / 130 / ATCC MYA-4618 / FGSC 9003)</name>
    <name type="common">Inky cap fungus</name>
    <name type="synonym">Hormographiella aspergillata</name>
    <dbReference type="NCBI Taxonomy" id="240176"/>
    <lineage>
        <taxon>Eukaryota</taxon>
        <taxon>Fungi</taxon>
        <taxon>Dikarya</taxon>
        <taxon>Basidiomycota</taxon>
        <taxon>Agaricomycotina</taxon>
        <taxon>Agaricomycetes</taxon>
        <taxon>Agaricomycetidae</taxon>
        <taxon>Agaricales</taxon>
        <taxon>Agaricineae</taxon>
        <taxon>Psathyrellaceae</taxon>
        <taxon>Coprinopsis</taxon>
    </lineage>
</organism>
<dbReference type="EMBL" id="AACS02000004">
    <property type="protein sequence ID" value="EAU85253.1"/>
    <property type="molecule type" value="Genomic_DNA"/>
</dbReference>